<accession>A0ABD1FJR7</accession>
<feature type="DNA-binding region" description="Homeobox" evidence="8">
    <location>
        <begin position="12"/>
        <end position="71"/>
    </location>
</feature>
<reference evidence="13 14" key="1">
    <citation type="submission" date="2024-06" db="EMBL/GenBank/DDBJ databases">
        <title>A chromosome level genome sequence of Diviner's sage (Salvia divinorum).</title>
        <authorList>
            <person name="Ford S.A."/>
            <person name="Ro D.-K."/>
            <person name="Ness R.W."/>
            <person name="Phillips M.A."/>
        </authorList>
    </citation>
    <scope>NUCLEOTIDE SEQUENCE [LARGE SCALE GENOMIC DNA]</scope>
    <source>
        <strain evidence="13">SAF-2024a</strain>
        <tissue evidence="13">Leaf</tissue>
    </source>
</reference>
<protein>
    <recommendedName>
        <fullName evidence="10">Homeobox-leucine zipper protein</fullName>
    </recommendedName>
    <alternativeName>
        <fullName evidence="10">HD-ZIP protein</fullName>
    </alternativeName>
    <alternativeName>
        <fullName evidence="10">Homeodomain transcription factor</fullName>
    </alternativeName>
</protein>
<evidence type="ECO:0000313" key="13">
    <source>
        <dbReference type="EMBL" id="KAL1532080.1"/>
    </source>
</evidence>
<evidence type="ECO:0000256" key="3">
    <source>
        <dbReference type="ARBA" id="ARBA00023125"/>
    </source>
</evidence>
<feature type="region of interest" description="Disordered" evidence="11">
    <location>
        <begin position="1"/>
        <end position="20"/>
    </location>
</feature>
<gene>
    <name evidence="13" type="ORF">AAHA92_32137</name>
</gene>
<dbReference type="SMART" id="SM00389">
    <property type="entry name" value="HOX"/>
    <property type="match status" value="1"/>
</dbReference>
<comment type="function">
    <text evidence="10">Transcription factor.</text>
</comment>
<keyword evidence="4 8" id="KW-0371">Homeobox</keyword>
<evidence type="ECO:0000256" key="4">
    <source>
        <dbReference type="ARBA" id="ARBA00023155"/>
    </source>
</evidence>
<dbReference type="Pfam" id="PF02183">
    <property type="entry name" value="HALZ"/>
    <property type="match status" value="1"/>
</dbReference>
<dbReference type="InterPro" id="IPR017970">
    <property type="entry name" value="Homeobox_CS"/>
</dbReference>
<dbReference type="SUPFAM" id="SSF46689">
    <property type="entry name" value="Homeodomain-like"/>
    <property type="match status" value="1"/>
</dbReference>
<dbReference type="PANTHER" id="PTHR24326">
    <property type="entry name" value="HOMEOBOX-LEUCINE ZIPPER PROTEIN"/>
    <property type="match status" value="1"/>
</dbReference>
<comment type="subcellular location">
    <subcellularLocation>
        <location evidence="1 8 9">Nucleus</location>
    </subcellularLocation>
</comment>
<evidence type="ECO:0000256" key="11">
    <source>
        <dbReference type="SAM" id="MobiDB-lite"/>
    </source>
</evidence>
<feature type="compositionally biased region" description="Basic residues" evidence="11">
    <location>
        <begin position="9"/>
        <end position="18"/>
    </location>
</feature>
<dbReference type="PROSITE" id="PS50071">
    <property type="entry name" value="HOMEOBOX_2"/>
    <property type="match status" value="1"/>
</dbReference>
<dbReference type="InterPro" id="IPR001356">
    <property type="entry name" value="HD"/>
</dbReference>
<dbReference type="GO" id="GO:0000981">
    <property type="term" value="F:DNA-binding transcription factor activity, RNA polymerase II-specific"/>
    <property type="evidence" value="ECO:0007669"/>
    <property type="project" value="UniProtKB-UniRule"/>
</dbReference>
<comment type="caution">
    <text evidence="13">The sequence shown here is derived from an EMBL/GenBank/DDBJ whole genome shotgun (WGS) entry which is preliminary data.</text>
</comment>
<evidence type="ECO:0000256" key="9">
    <source>
        <dbReference type="RuleBase" id="RU000682"/>
    </source>
</evidence>
<evidence type="ECO:0000256" key="1">
    <source>
        <dbReference type="ARBA" id="ARBA00004123"/>
    </source>
</evidence>
<proteinExistence type="inferred from homology"/>
<dbReference type="PANTHER" id="PTHR24326:SF122">
    <property type="entry name" value="HOMEOBOX-LEUCINE ZIPPER PROTEIN HOX6"/>
    <property type="match status" value="1"/>
</dbReference>
<evidence type="ECO:0000256" key="5">
    <source>
        <dbReference type="ARBA" id="ARBA00023163"/>
    </source>
</evidence>
<evidence type="ECO:0000313" key="14">
    <source>
        <dbReference type="Proteomes" id="UP001567538"/>
    </source>
</evidence>
<sequence length="162" mass="19092">MESSTPTKNKSKNQHPKRFTAEQIKSLESVFEQETKLEPTKKMQIARDLSLHPRQVAIWFQNRRARWKSKRIEQEFAQLKSSYDSLSVMFDDLKREKHSLQIQLCELNDRLKKNREGDVGVSDDDGRIVTSCFGENEDQEFITWRNLSDSATLSEIPNWWES</sequence>
<name>A0ABD1FJR7_SALDI</name>
<dbReference type="AlphaFoldDB" id="A0ABD1FJR7"/>
<dbReference type="Gene3D" id="1.10.10.60">
    <property type="entry name" value="Homeodomain-like"/>
    <property type="match status" value="1"/>
</dbReference>
<dbReference type="GO" id="GO:0003677">
    <property type="term" value="F:DNA binding"/>
    <property type="evidence" value="ECO:0007669"/>
    <property type="project" value="UniProtKB-UniRule"/>
</dbReference>
<dbReference type="InterPro" id="IPR045224">
    <property type="entry name" value="HDZip_class_I_plant"/>
</dbReference>
<dbReference type="GO" id="GO:0005634">
    <property type="term" value="C:nucleus"/>
    <property type="evidence" value="ECO:0007669"/>
    <property type="project" value="UniProtKB-SubCell"/>
</dbReference>
<evidence type="ECO:0000256" key="7">
    <source>
        <dbReference type="ARBA" id="ARBA00025748"/>
    </source>
</evidence>
<keyword evidence="2 10" id="KW-0805">Transcription regulation</keyword>
<evidence type="ECO:0000256" key="2">
    <source>
        <dbReference type="ARBA" id="ARBA00023015"/>
    </source>
</evidence>
<keyword evidence="14" id="KW-1185">Reference proteome</keyword>
<feature type="domain" description="Homeobox" evidence="12">
    <location>
        <begin position="10"/>
        <end position="70"/>
    </location>
</feature>
<evidence type="ECO:0000259" key="12">
    <source>
        <dbReference type="PROSITE" id="PS50071"/>
    </source>
</evidence>
<comment type="similarity">
    <text evidence="7 10">Belongs to the HD-ZIP homeobox family. Class I subfamily.</text>
</comment>
<evidence type="ECO:0000256" key="10">
    <source>
        <dbReference type="RuleBase" id="RU369038"/>
    </source>
</evidence>
<dbReference type="InterPro" id="IPR009057">
    <property type="entry name" value="Homeodomain-like_sf"/>
</dbReference>
<dbReference type="PROSITE" id="PS00027">
    <property type="entry name" value="HOMEOBOX_1"/>
    <property type="match status" value="1"/>
</dbReference>
<dbReference type="InterPro" id="IPR003106">
    <property type="entry name" value="Leu_zip_homeo"/>
</dbReference>
<keyword evidence="3 8" id="KW-0238">DNA-binding</keyword>
<dbReference type="CDD" id="cd00086">
    <property type="entry name" value="homeodomain"/>
    <property type="match status" value="1"/>
</dbReference>
<dbReference type="Proteomes" id="UP001567538">
    <property type="component" value="Unassembled WGS sequence"/>
</dbReference>
<evidence type="ECO:0000256" key="6">
    <source>
        <dbReference type="ARBA" id="ARBA00023242"/>
    </source>
</evidence>
<keyword evidence="6 8" id="KW-0539">Nucleus</keyword>
<dbReference type="Pfam" id="PF00046">
    <property type="entry name" value="Homeodomain"/>
    <property type="match status" value="1"/>
</dbReference>
<keyword evidence="5 10" id="KW-0804">Transcription</keyword>
<evidence type="ECO:0000256" key="8">
    <source>
        <dbReference type="PROSITE-ProRule" id="PRU00108"/>
    </source>
</evidence>
<dbReference type="EMBL" id="JBEAFC010000014">
    <property type="protein sequence ID" value="KAL1532080.1"/>
    <property type="molecule type" value="Genomic_DNA"/>
</dbReference>
<organism evidence="13 14">
    <name type="scientific">Salvia divinorum</name>
    <name type="common">Maria pastora</name>
    <name type="synonym">Diviner's sage</name>
    <dbReference type="NCBI Taxonomy" id="28513"/>
    <lineage>
        <taxon>Eukaryota</taxon>
        <taxon>Viridiplantae</taxon>
        <taxon>Streptophyta</taxon>
        <taxon>Embryophyta</taxon>
        <taxon>Tracheophyta</taxon>
        <taxon>Spermatophyta</taxon>
        <taxon>Magnoliopsida</taxon>
        <taxon>eudicotyledons</taxon>
        <taxon>Gunneridae</taxon>
        <taxon>Pentapetalae</taxon>
        <taxon>asterids</taxon>
        <taxon>lamiids</taxon>
        <taxon>Lamiales</taxon>
        <taxon>Lamiaceae</taxon>
        <taxon>Nepetoideae</taxon>
        <taxon>Mentheae</taxon>
        <taxon>Salviinae</taxon>
        <taxon>Salvia</taxon>
        <taxon>Salvia subgen. Calosphace</taxon>
    </lineage>
</organism>